<dbReference type="Pfam" id="PF00672">
    <property type="entry name" value="HAMP"/>
    <property type="match status" value="1"/>
</dbReference>
<comment type="similarity">
    <text evidence="3">Belongs to the methyl-accepting chemotaxis (MCP) protein family.</text>
</comment>
<dbReference type="PROSITE" id="PS50112">
    <property type="entry name" value="PAS"/>
    <property type="match status" value="2"/>
</dbReference>
<dbReference type="PANTHER" id="PTHR24422">
    <property type="entry name" value="CHEMOTAXIS PROTEIN METHYLTRANSFERASE"/>
    <property type="match status" value="1"/>
</dbReference>
<dbReference type="CDD" id="cd06225">
    <property type="entry name" value="HAMP"/>
    <property type="match status" value="1"/>
</dbReference>
<feature type="domain" description="HAMP" evidence="8">
    <location>
        <begin position="496"/>
        <end position="548"/>
    </location>
</feature>
<feature type="domain" description="PAC" evidence="7">
    <location>
        <begin position="89"/>
        <end position="141"/>
    </location>
</feature>
<dbReference type="SUPFAM" id="SSF58104">
    <property type="entry name" value="Methyl-accepting chemotaxis protein (MCP) signaling domain"/>
    <property type="match status" value="1"/>
</dbReference>
<dbReference type="Gene3D" id="3.30.450.20">
    <property type="entry name" value="PAS domain"/>
    <property type="match status" value="4"/>
</dbReference>
<evidence type="ECO:0000259" key="6">
    <source>
        <dbReference type="PROSITE" id="PS50112"/>
    </source>
</evidence>
<dbReference type="PANTHER" id="PTHR24422:SF10">
    <property type="entry name" value="CHEMOTAXIS PROTEIN METHYLTRANSFERASE 2"/>
    <property type="match status" value="1"/>
</dbReference>
<dbReference type="InterPro" id="IPR000700">
    <property type="entry name" value="PAS-assoc_C"/>
</dbReference>
<gene>
    <name evidence="9" type="ORF">C1E23_16900</name>
</gene>
<dbReference type="CDD" id="cd00130">
    <property type="entry name" value="PAS"/>
    <property type="match status" value="4"/>
</dbReference>
<evidence type="ECO:0000256" key="1">
    <source>
        <dbReference type="ARBA" id="ARBA00004370"/>
    </source>
</evidence>
<dbReference type="PROSITE" id="PS50111">
    <property type="entry name" value="CHEMOTAXIS_TRANSDUC_2"/>
    <property type="match status" value="1"/>
</dbReference>
<dbReference type="InterPro" id="IPR000014">
    <property type="entry name" value="PAS"/>
</dbReference>
<dbReference type="SUPFAM" id="SSF55785">
    <property type="entry name" value="PYP-like sensor domain (PAS domain)"/>
    <property type="match status" value="4"/>
</dbReference>
<dbReference type="RefSeq" id="WP_165385612.1">
    <property type="nucleotide sequence ID" value="NZ_PPSX01000070.1"/>
</dbReference>
<feature type="domain" description="Methyl-accepting transducer" evidence="5">
    <location>
        <begin position="553"/>
        <end position="782"/>
    </location>
</feature>
<evidence type="ECO:0000259" key="8">
    <source>
        <dbReference type="PROSITE" id="PS50885"/>
    </source>
</evidence>
<dbReference type="FunFam" id="1.10.287.950:FF:000001">
    <property type="entry name" value="Methyl-accepting chemotaxis sensory transducer"/>
    <property type="match status" value="1"/>
</dbReference>
<dbReference type="InterPro" id="IPR001610">
    <property type="entry name" value="PAC"/>
</dbReference>
<evidence type="ECO:0000259" key="5">
    <source>
        <dbReference type="PROSITE" id="PS50111"/>
    </source>
</evidence>
<evidence type="ECO:0000313" key="10">
    <source>
        <dbReference type="Proteomes" id="UP000291338"/>
    </source>
</evidence>
<dbReference type="InterPro" id="IPR013655">
    <property type="entry name" value="PAS_fold_3"/>
</dbReference>
<dbReference type="CDD" id="cd11386">
    <property type="entry name" value="MCP_signal"/>
    <property type="match status" value="1"/>
</dbReference>
<accession>A0A4Q7IK38</accession>
<reference evidence="9 10" key="1">
    <citation type="submission" date="2018-01" db="EMBL/GenBank/DDBJ databases">
        <title>Co-occurrence of chitin degradation, pigmentation and bioactivity in marine Pseudoalteromonas.</title>
        <authorList>
            <person name="Paulsen S."/>
            <person name="Gram L."/>
            <person name="Machado H."/>
        </authorList>
    </citation>
    <scope>NUCLEOTIDE SEQUENCE [LARGE SCALE GENOMIC DNA]</scope>
    <source>
        <strain evidence="9 10">S3898</strain>
    </source>
</reference>
<dbReference type="GO" id="GO:0016020">
    <property type="term" value="C:membrane"/>
    <property type="evidence" value="ECO:0007669"/>
    <property type="project" value="UniProtKB-SubCell"/>
</dbReference>
<dbReference type="InterPro" id="IPR035965">
    <property type="entry name" value="PAS-like_dom_sf"/>
</dbReference>
<name>A0A4Q7IK38_9GAMM</name>
<proteinExistence type="inferred from homology"/>
<dbReference type="SMART" id="SM00091">
    <property type="entry name" value="PAS"/>
    <property type="match status" value="4"/>
</dbReference>
<dbReference type="Pfam" id="PF08447">
    <property type="entry name" value="PAS_3"/>
    <property type="match status" value="4"/>
</dbReference>
<dbReference type="SMART" id="SM00283">
    <property type="entry name" value="MA"/>
    <property type="match status" value="1"/>
</dbReference>
<comment type="caution">
    <text evidence="9">The sequence shown here is derived from an EMBL/GenBank/DDBJ whole genome shotgun (WGS) entry which is preliminary data.</text>
</comment>
<feature type="domain" description="PAS" evidence="6">
    <location>
        <begin position="25"/>
        <end position="86"/>
    </location>
</feature>
<dbReference type="GO" id="GO:0006935">
    <property type="term" value="P:chemotaxis"/>
    <property type="evidence" value="ECO:0007669"/>
    <property type="project" value="InterPro"/>
</dbReference>
<keyword evidence="2 4" id="KW-0807">Transducer</keyword>
<feature type="domain" description="PAS" evidence="6">
    <location>
        <begin position="257"/>
        <end position="304"/>
    </location>
</feature>
<evidence type="ECO:0000256" key="2">
    <source>
        <dbReference type="ARBA" id="ARBA00023224"/>
    </source>
</evidence>
<feature type="domain" description="PAC" evidence="7">
    <location>
        <begin position="333"/>
        <end position="385"/>
    </location>
</feature>
<dbReference type="InterPro" id="IPR050903">
    <property type="entry name" value="Bact_Chemotaxis_MeTrfase"/>
</dbReference>
<dbReference type="Proteomes" id="UP000291338">
    <property type="component" value="Unassembled WGS sequence"/>
</dbReference>
<feature type="domain" description="PAC" evidence="7">
    <location>
        <begin position="211"/>
        <end position="263"/>
    </location>
</feature>
<sequence>MLSLNDVDEYEQQSVDYKGQLSAISLSQAVIEFDLQGYILNANDNFLAVMGYSLNEVVGQHHSMFAEPDYAQSEEYTAFWQALNRGEFSSGEYKRLGNGGKEVWIQATYNPIFDKDNKPFKVVKYASDITQRKLQAADFQGQLDAISKSQAVIEFNMDGTILTANDNFLAAMGYALNEIQGKHHSMFAEPEYAKSEEYRAFWAHLNAGKFSSGEYKRLAKGAQEIWIQASYNPIFDLNGKPIKVVKYATDITQQKLQSANYEGQLQAISKSQAVIEFNMDGTIINANENFLNAMGYSLDEIKGQHHSMFAEADYANSHEYQEFWKKLNQGLFDSGEYKRVAKGGCEIWIQATYNPIVDASGKPIKVVKFASDITEQKQQSANFAGQLQAIDKSQAVIEFNLDGTIITANENFLNAVGYTLKEVQGAHHSMFAEPEYAQSSEYVEFWQKLNQGLYDTGEYKRIAKGGSEIWIQASYNPILDSDGRPYKVVKYATDITARKQAIRSIKQAIISLANGNLTHSIDNNLGDEFNILRDAMNGLMQNLNNMVLDITQASERVNNGAQKIASGNEELSKRTESQAASLEETASTMEELTSTVQQNARSANDVSIRAAEAMSNAEQGGETVSSAVTAMSDIEDCSKRISDIISVIDEIAFQTNLLALNASVEAARAGEAGRGFAVVASEVRNLAQRSASAAKEIKILIKDSSEAVHNGSALVAESGGKFKELILVVGEVNKMISEITKASKEQSDAISAVSSTVAQLDNLTQKNMQLVAQSTSSSKEMREQASHLLGHVSNFETSTSQDLLQLKSFSA</sequence>
<dbReference type="InterPro" id="IPR004090">
    <property type="entry name" value="Chemotax_Me-accpt_rcpt"/>
</dbReference>
<dbReference type="PROSITE" id="PS50113">
    <property type="entry name" value="PAC"/>
    <property type="match status" value="4"/>
</dbReference>
<comment type="subcellular location">
    <subcellularLocation>
        <location evidence="1">Membrane</location>
    </subcellularLocation>
</comment>
<dbReference type="PRINTS" id="PR00260">
    <property type="entry name" value="CHEMTRNSDUCR"/>
</dbReference>
<evidence type="ECO:0000313" key="9">
    <source>
        <dbReference type="EMBL" id="RZQ51962.1"/>
    </source>
</evidence>
<dbReference type="NCBIfam" id="TIGR00229">
    <property type="entry name" value="sensory_box"/>
    <property type="match status" value="4"/>
</dbReference>
<feature type="domain" description="PAC" evidence="7">
    <location>
        <begin position="455"/>
        <end position="507"/>
    </location>
</feature>
<evidence type="ECO:0000256" key="4">
    <source>
        <dbReference type="PROSITE-ProRule" id="PRU00284"/>
    </source>
</evidence>
<dbReference type="AlphaFoldDB" id="A0A4Q7IK38"/>
<dbReference type="InterPro" id="IPR003660">
    <property type="entry name" value="HAMP_dom"/>
</dbReference>
<dbReference type="SMART" id="SM00086">
    <property type="entry name" value="PAC"/>
    <property type="match status" value="4"/>
</dbReference>
<dbReference type="InterPro" id="IPR004089">
    <property type="entry name" value="MCPsignal_dom"/>
</dbReference>
<organism evidence="9 10">
    <name type="scientific">Pseudoalteromonas phenolica</name>
    <dbReference type="NCBI Taxonomy" id="161398"/>
    <lineage>
        <taxon>Bacteria</taxon>
        <taxon>Pseudomonadati</taxon>
        <taxon>Pseudomonadota</taxon>
        <taxon>Gammaproteobacteria</taxon>
        <taxon>Alteromonadales</taxon>
        <taxon>Pseudoalteromonadaceae</taxon>
        <taxon>Pseudoalteromonas</taxon>
    </lineage>
</organism>
<dbReference type="PROSITE" id="PS50885">
    <property type="entry name" value="HAMP"/>
    <property type="match status" value="1"/>
</dbReference>
<evidence type="ECO:0000256" key="3">
    <source>
        <dbReference type="ARBA" id="ARBA00029447"/>
    </source>
</evidence>
<dbReference type="EMBL" id="PPSX01000070">
    <property type="protein sequence ID" value="RZQ51962.1"/>
    <property type="molecule type" value="Genomic_DNA"/>
</dbReference>
<dbReference type="Gene3D" id="1.10.287.950">
    <property type="entry name" value="Methyl-accepting chemotaxis protein"/>
    <property type="match status" value="1"/>
</dbReference>
<dbReference type="Pfam" id="PF00015">
    <property type="entry name" value="MCPsignal"/>
    <property type="match status" value="1"/>
</dbReference>
<evidence type="ECO:0000259" key="7">
    <source>
        <dbReference type="PROSITE" id="PS50113"/>
    </source>
</evidence>
<protein>
    <submittedName>
        <fullName evidence="9">Methyl-accepting chemotaxis protein</fullName>
    </submittedName>
</protein>
<dbReference type="GO" id="GO:0007165">
    <property type="term" value="P:signal transduction"/>
    <property type="evidence" value="ECO:0007669"/>
    <property type="project" value="UniProtKB-KW"/>
</dbReference>
<dbReference type="GO" id="GO:0004888">
    <property type="term" value="F:transmembrane signaling receptor activity"/>
    <property type="evidence" value="ECO:0007669"/>
    <property type="project" value="InterPro"/>
</dbReference>